<dbReference type="Pfam" id="PF12146">
    <property type="entry name" value="Hydrolase_4"/>
    <property type="match status" value="1"/>
</dbReference>
<feature type="domain" description="Serine aminopeptidase S33" evidence="1">
    <location>
        <begin position="47"/>
        <end position="300"/>
    </location>
</feature>
<dbReference type="EMBL" id="CYSR01000002">
    <property type="protein sequence ID" value="CUH98116.1"/>
    <property type="molecule type" value="Genomic_DNA"/>
</dbReference>
<evidence type="ECO:0000313" key="3">
    <source>
        <dbReference type="Proteomes" id="UP000051326"/>
    </source>
</evidence>
<dbReference type="InterPro" id="IPR029058">
    <property type="entry name" value="AB_hydrolase_fold"/>
</dbReference>
<dbReference type="Proteomes" id="UP000051326">
    <property type="component" value="Unassembled WGS sequence"/>
</dbReference>
<name>A0A0P1HK00_9RHOB</name>
<dbReference type="InterPro" id="IPR022742">
    <property type="entry name" value="Hydrolase_4"/>
</dbReference>
<dbReference type="AlphaFoldDB" id="A0A0P1HK00"/>
<dbReference type="STRING" id="1396826.PHA8399_00224"/>
<gene>
    <name evidence="2" type="ORF">PHA8399_00224</name>
</gene>
<dbReference type="PANTHER" id="PTHR11614">
    <property type="entry name" value="PHOSPHOLIPASE-RELATED"/>
    <property type="match status" value="1"/>
</dbReference>
<evidence type="ECO:0000313" key="2">
    <source>
        <dbReference type="EMBL" id="CUH98116.1"/>
    </source>
</evidence>
<proteinExistence type="predicted"/>
<accession>A0A0P1HK00</accession>
<dbReference type="InterPro" id="IPR051044">
    <property type="entry name" value="MAG_DAG_Lipase"/>
</dbReference>
<dbReference type="SUPFAM" id="SSF53474">
    <property type="entry name" value="alpha/beta-Hydrolases"/>
    <property type="match status" value="1"/>
</dbReference>
<sequence>MDGAPVELQPAPLFAEIAQGPEKGAAHWVQTADGLRIRAGHWHPGGTAKGTVLLFPGRTEYIEKYGLAAAEFAACGYATLTADWRGQGLAGRMLAERRLGHVGHFTDFQKDVQALTALADQLELPRPWFLVGHSMGGAIGLRALIEGLDVNACCFTGPMWGIQIPPMMRPLVRVLSGIAPYLRLHERLLPTTALEQYVQVTPFEGNTLTTDPEMYRMMHAQLEAQPDLALGGPTIQWLRVSLEECAWLAQQPSPALPCITFLGTDEQIVNCEAIHARMDRWPGGELDLIEGGQHEVMMETPDIRAHVFSRMCRLFEQHGG</sequence>
<dbReference type="RefSeq" id="WP_058284362.1">
    <property type="nucleotide sequence ID" value="NZ_CYSR01000002.1"/>
</dbReference>
<reference evidence="2 3" key="1">
    <citation type="submission" date="2015-09" db="EMBL/GenBank/DDBJ databases">
        <authorList>
            <consortium name="Swine Surveillance"/>
        </authorList>
    </citation>
    <scope>NUCLEOTIDE SEQUENCE [LARGE SCALE GENOMIC DNA]</scope>
    <source>
        <strain evidence="2 3">CECT 8399</strain>
    </source>
</reference>
<evidence type="ECO:0000259" key="1">
    <source>
        <dbReference type="Pfam" id="PF12146"/>
    </source>
</evidence>
<dbReference type="Gene3D" id="3.40.50.1820">
    <property type="entry name" value="alpha/beta hydrolase"/>
    <property type="match status" value="1"/>
</dbReference>
<organism evidence="2 3">
    <name type="scientific">Leisingera aquaemixtae</name>
    <dbReference type="NCBI Taxonomy" id="1396826"/>
    <lineage>
        <taxon>Bacteria</taxon>
        <taxon>Pseudomonadati</taxon>
        <taxon>Pseudomonadota</taxon>
        <taxon>Alphaproteobacteria</taxon>
        <taxon>Rhodobacterales</taxon>
        <taxon>Roseobacteraceae</taxon>
        <taxon>Leisingera</taxon>
    </lineage>
</organism>
<protein>
    <submittedName>
        <fullName evidence="2">Lysophospholipase L2</fullName>
    </submittedName>
</protein>